<dbReference type="EMBL" id="CP080467">
    <property type="protein sequence ID" value="UNO49602.1"/>
    <property type="molecule type" value="Genomic_DNA"/>
</dbReference>
<protein>
    <submittedName>
        <fullName evidence="1">GNAT family N-acetyltransferase</fullName>
    </submittedName>
</protein>
<dbReference type="Proteomes" id="UP000829401">
    <property type="component" value="Chromosome"/>
</dbReference>
<dbReference type="GO" id="GO:0016747">
    <property type="term" value="F:acyltransferase activity, transferring groups other than amino-acyl groups"/>
    <property type="evidence" value="ECO:0007669"/>
    <property type="project" value="InterPro"/>
</dbReference>
<dbReference type="PROSITE" id="PS51186">
    <property type="entry name" value="GNAT"/>
    <property type="match status" value="1"/>
</dbReference>
<proteinExistence type="predicted"/>
<evidence type="ECO:0000313" key="2">
    <source>
        <dbReference type="Proteomes" id="UP000829401"/>
    </source>
</evidence>
<dbReference type="InterPro" id="IPR013653">
    <property type="entry name" value="GCN5-like_dom"/>
</dbReference>
<keyword evidence="2" id="KW-1185">Reference proteome</keyword>
<dbReference type="AlphaFoldDB" id="T0BN66"/>
<dbReference type="CDD" id="cd04301">
    <property type="entry name" value="NAT_SF"/>
    <property type="match status" value="1"/>
</dbReference>
<dbReference type="STRING" id="1356854.N007_15765"/>
<dbReference type="InterPro" id="IPR000182">
    <property type="entry name" value="GNAT_dom"/>
</dbReference>
<dbReference type="KEGG" id="aaco:K1I37_03405"/>
<dbReference type="InterPro" id="IPR016181">
    <property type="entry name" value="Acyl_CoA_acyltransferase"/>
</dbReference>
<organism evidence="1 2">
    <name type="scientific">Alicyclobacillus acidoterrestris (strain ATCC 49025 / DSM 3922 / CIP 106132 / NCIMB 13137 / GD3B)</name>
    <dbReference type="NCBI Taxonomy" id="1356854"/>
    <lineage>
        <taxon>Bacteria</taxon>
        <taxon>Bacillati</taxon>
        <taxon>Bacillota</taxon>
        <taxon>Bacilli</taxon>
        <taxon>Bacillales</taxon>
        <taxon>Alicyclobacillaceae</taxon>
        <taxon>Alicyclobacillus</taxon>
    </lineage>
</organism>
<reference evidence="2" key="1">
    <citation type="journal article" date="2022" name="G3 (Bethesda)">
        <title>Unveiling the complete genome sequence of Alicyclobacillus acidoterrestris DSM 3922T, a taint-producing strain.</title>
        <authorList>
            <person name="Leonardo I.C."/>
            <person name="Barreto Crespo M.T."/>
            <person name="Gaspar F.B."/>
        </authorList>
    </citation>
    <scope>NUCLEOTIDE SEQUENCE [LARGE SCALE GENOMIC DNA]</scope>
    <source>
        <strain evidence="2">DSM 3922</strain>
    </source>
</reference>
<name>T0BN66_ALIAG</name>
<dbReference type="SUPFAM" id="SSF55729">
    <property type="entry name" value="Acyl-CoA N-acyltransferases (Nat)"/>
    <property type="match status" value="1"/>
</dbReference>
<dbReference type="eggNOG" id="COG1247">
    <property type="taxonomic scope" value="Bacteria"/>
</dbReference>
<gene>
    <name evidence="1" type="ORF">K1I37_03405</name>
</gene>
<dbReference type="Pfam" id="PF08445">
    <property type="entry name" value="FR47"/>
    <property type="match status" value="1"/>
</dbReference>
<accession>T0BN66</accession>
<evidence type="ECO:0000313" key="1">
    <source>
        <dbReference type="EMBL" id="UNO49602.1"/>
    </source>
</evidence>
<dbReference type="Gene3D" id="3.40.630.30">
    <property type="match status" value="1"/>
</dbReference>
<accession>A0A9E6ZFY0</accession>
<sequence length="118" mass="13276">MQPALRKCMLIVGNGIVGFASGGKERSGHRTYQGELYALYICEAFQRSGMGRALLGKVVNHLRALGYHNMMTWVLKDNPALRFYEHVGAKKFDEKLDELDGTPLIEYAVGWVDLSAWK</sequence>